<protein>
    <submittedName>
        <fullName evidence="1">Uncharacterized protein</fullName>
    </submittedName>
</protein>
<proteinExistence type="predicted"/>
<reference evidence="1" key="1">
    <citation type="journal article" date="2021" name="Proc. Natl. Acad. Sci. U.S.A.">
        <title>A Catalog of Tens of Thousands of Viruses from Human Metagenomes Reveals Hidden Associations with Chronic Diseases.</title>
        <authorList>
            <person name="Tisza M.J."/>
            <person name="Buck C.B."/>
        </authorList>
    </citation>
    <scope>NUCLEOTIDE SEQUENCE</scope>
    <source>
        <strain evidence="1">CtyNQ5</strain>
    </source>
</reference>
<accession>A0A8S5QC80</accession>
<name>A0A8S5QC80_9CAUD</name>
<evidence type="ECO:0000313" key="1">
    <source>
        <dbReference type="EMBL" id="DAE16459.1"/>
    </source>
</evidence>
<dbReference type="EMBL" id="BK015625">
    <property type="protein sequence ID" value="DAE16459.1"/>
    <property type="molecule type" value="Genomic_DNA"/>
</dbReference>
<sequence length="89" mass="10449">MRVTHEQIPNTIKFLQIDFPALVLQTAGIEEKDEYWQQVVEQIHVVSDKYNKNGFVDHMLTAYADYLDKMHKKAKNLNKEKTNEQNEGV</sequence>
<organism evidence="1">
    <name type="scientific">Siphoviridae sp. ctyNQ5</name>
    <dbReference type="NCBI Taxonomy" id="2825745"/>
    <lineage>
        <taxon>Viruses</taxon>
        <taxon>Duplodnaviria</taxon>
        <taxon>Heunggongvirae</taxon>
        <taxon>Uroviricota</taxon>
        <taxon>Caudoviricetes</taxon>
    </lineage>
</organism>